<sequence length="726" mass="81086">MRHHVAAIGARGLIQYTGFLRATPTRSLTQASRASLVQRRASSLATRACVHDIRAWRHGSPDHASFAWTGQTAPVSTRLGLRRASSSTQGLFPRAIHTTTWTVAKTQRRWKSDLPAPGKDALKSDTRRAAEGSASSGKQPPDSSSSSSNYHLLDRLPHLHRPTKEELLSAATGFWHRLQIRFKWLTIRSARPFNSEEIFAFLSWIFWGHVLWIVVGTTTFVSLAIWAINTVFAQETLAGWVGNYLTKSSGVTIVFENAIVPTWRDGVITFNNVFLSRRPGQGRDKRARSVSKGSSTTAAAAAAEAMNLSKDAISTNASDADPEDDGNYTQFDVTIRTVDVTLSFTKWFNGHGLLSSVSVHGVRGMLDRTHVLSPSPDEPLPDPKSYRHEHHIGDFEIDGFKMEDVLLTVHQPGGFRPFTVSVFNCELPRLRKQWLFYDFLSANNMSGSFDNSLFTIHPRQVHGITGMALGSAEQSSQMLHGDVEDAGQWKKHSRLRIDGLKIDHLNRGVEGPFSWIQEGNVDIVADVMIPNDEDGSIAKVMSDFYDRMEATVTQNTGMGYAEAKRSWAADNVIRHSVDEGSGEYQSDRQAAPKQSVVQTSAEEDNRFLIMDLRVQLNDVRASVPLFPKEFSYINTALIHPITSYINSRHTFIPINCRIVKRQSEFDGSWTIFDSGLLDDLSREVYEAFVRDIYDQRQQRRRMKKVGGWVVKVAAQALFLGLAGQLA</sequence>
<evidence type="ECO:0000256" key="3">
    <source>
        <dbReference type="ARBA" id="ARBA00022692"/>
    </source>
</evidence>
<dbReference type="GO" id="GO:0007005">
    <property type="term" value="P:mitochondrion organization"/>
    <property type="evidence" value="ECO:0007669"/>
    <property type="project" value="InterPro"/>
</dbReference>
<name>A0A1Z5SNU9_HORWE</name>
<keyword evidence="3 11" id="KW-0812">Transmembrane</keyword>
<evidence type="ECO:0000256" key="1">
    <source>
        <dbReference type="ARBA" id="ARBA00004273"/>
    </source>
</evidence>
<dbReference type="AlphaFoldDB" id="A0A1Z5SNU9"/>
<evidence type="ECO:0000256" key="5">
    <source>
        <dbReference type="ARBA" id="ARBA00022946"/>
    </source>
</evidence>
<evidence type="ECO:0008006" key="14">
    <source>
        <dbReference type="Google" id="ProtNLM"/>
    </source>
</evidence>
<evidence type="ECO:0000256" key="9">
    <source>
        <dbReference type="ARBA" id="ARBA00025191"/>
    </source>
</evidence>
<keyword evidence="5" id="KW-0809">Transit peptide</keyword>
<dbReference type="InterPro" id="IPR012571">
    <property type="entry name" value="Mdm31/Mdm32"/>
</dbReference>
<protein>
    <recommendedName>
        <fullName evidence="14">Mitochondrial distribution and morphology protein 31</fullName>
    </recommendedName>
</protein>
<dbReference type="PANTHER" id="PTHR31068">
    <property type="entry name" value="MITOCHONDRIAL DISTRIBUTION AND MORPHOLOGY PROTEIN 31"/>
    <property type="match status" value="1"/>
</dbReference>
<dbReference type="InParanoid" id="A0A1Z5SNU9"/>
<feature type="region of interest" description="Disordered" evidence="10">
    <location>
        <begin position="107"/>
        <end position="148"/>
    </location>
</feature>
<keyword evidence="13" id="KW-1185">Reference proteome</keyword>
<dbReference type="VEuPathDB" id="FungiDB:BTJ68_14478"/>
<evidence type="ECO:0000256" key="10">
    <source>
        <dbReference type="SAM" id="MobiDB-lite"/>
    </source>
</evidence>
<proteinExistence type="inferred from homology"/>
<dbReference type="FunCoup" id="A0A1Z5SNU9">
    <property type="interactions" value="52"/>
</dbReference>
<keyword evidence="4" id="KW-0999">Mitochondrion inner membrane</keyword>
<comment type="caution">
    <text evidence="12">The sequence shown here is derived from an EMBL/GenBank/DDBJ whole genome shotgun (WGS) entry which is preliminary data.</text>
</comment>
<comment type="function">
    <text evidence="9">Involved in the organization of the mitochondrial membranes and the global structure of the mitochondria. Also required for mitochondrial distribution and mobility as well as for the maintenance of mitochondrial DNA nucleoids structures.</text>
</comment>
<evidence type="ECO:0000256" key="2">
    <source>
        <dbReference type="ARBA" id="ARBA00005687"/>
    </source>
</evidence>
<feature type="compositionally biased region" description="Low complexity" evidence="10">
    <location>
        <begin position="133"/>
        <end position="148"/>
    </location>
</feature>
<keyword evidence="6 11" id="KW-1133">Transmembrane helix</keyword>
<dbReference type="GO" id="GO:0005743">
    <property type="term" value="C:mitochondrial inner membrane"/>
    <property type="evidence" value="ECO:0007669"/>
    <property type="project" value="UniProtKB-SubCell"/>
</dbReference>
<evidence type="ECO:0000256" key="11">
    <source>
        <dbReference type="SAM" id="Phobius"/>
    </source>
</evidence>
<dbReference type="OrthoDB" id="17678at2759"/>
<evidence type="ECO:0000313" key="13">
    <source>
        <dbReference type="Proteomes" id="UP000194280"/>
    </source>
</evidence>
<reference evidence="12 13" key="1">
    <citation type="submission" date="2017-01" db="EMBL/GenBank/DDBJ databases">
        <title>The recent genome duplication of the halophilic yeast Hortaea werneckii: insights from long-read sequencing.</title>
        <authorList>
            <person name="Sinha S."/>
            <person name="Flibotte S."/>
            <person name="Neira M."/>
            <person name="Lenassi M."/>
            <person name="Gostincar C."/>
            <person name="Stajich J.E."/>
            <person name="Nislow C.E."/>
        </authorList>
    </citation>
    <scope>NUCLEOTIDE SEQUENCE [LARGE SCALE GENOMIC DNA]</scope>
    <source>
        <strain evidence="12 13">EXF-2000</strain>
    </source>
</reference>
<evidence type="ECO:0000256" key="4">
    <source>
        <dbReference type="ARBA" id="ARBA00022792"/>
    </source>
</evidence>
<evidence type="ECO:0000256" key="6">
    <source>
        <dbReference type="ARBA" id="ARBA00022989"/>
    </source>
</evidence>
<dbReference type="Proteomes" id="UP000194280">
    <property type="component" value="Unassembled WGS sequence"/>
</dbReference>
<dbReference type="Pfam" id="PF08118">
    <property type="entry name" value="MDM31_MDM32"/>
    <property type="match status" value="1"/>
</dbReference>
<dbReference type="GO" id="GO:0000001">
    <property type="term" value="P:mitochondrion inheritance"/>
    <property type="evidence" value="ECO:0007669"/>
    <property type="project" value="InterPro"/>
</dbReference>
<dbReference type="EMBL" id="MUNK01000374">
    <property type="protein sequence ID" value="OTA22408.1"/>
    <property type="molecule type" value="Genomic_DNA"/>
</dbReference>
<comment type="similarity">
    <text evidence="2">Belongs to the MDM31/MDM32 family.</text>
</comment>
<keyword evidence="7" id="KW-0496">Mitochondrion</keyword>
<feature type="compositionally biased region" description="Basic and acidic residues" evidence="10">
    <location>
        <begin position="120"/>
        <end position="130"/>
    </location>
</feature>
<dbReference type="STRING" id="1157616.A0A1Z5SNU9"/>
<dbReference type="PANTHER" id="PTHR31068:SF0">
    <property type="entry name" value="MITOCHONDRIAL DISTRIBUTION AND MORPHOLOGY PROTEIN 31"/>
    <property type="match status" value="1"/>
</dbReference>
<feature type="transmembrane region" description="Helical" evidence="11">
    <location>
        <begin position="204"/>
        <end position="228"/>
    </location>
</feature>
<comment type="subcellular location">
    <subcellularLocation>
        <location evidence="1">Mitochondrion inner membrane</location>
    </subcellularLocation>
</comment>
<evidence type="ECO:0000256" key="8">
    <source>
        <dbReference type="ARBA" id="ARBA00023136"/>
    </source>
</evidence>
<evidence type="ECO:0000256" key="7">
    <source>
        <dbReference type="ARBA" id="ARBA00023128"/>
    </source>
</evidence>
<accession>A0A1Z5SNU9</accession>
<keyword evidence="8 11" id="KW-0472">Membrane</keyword>
<evidence type="ECO:0000313" key="12">
    <source>
        <dbReference type="EMBL" id="OTA22408.1"/>
    </source>
</evidence>
<organism evidence="12 13">
    <name type="scientific">Hortaea werneckii EXF-2000</name>
    <dbReference type="NCBI Taxonomy" id="1157616"/>
    <lineage>
        <taxon>Eukaryota</taxon>
        <taxon>Fungi</taxon>
        <taxon>Dikarya</taxon>
        <taxon>Ascomycota</taxon>
        <taxon>Pezizomycotina</taxon>
        <taxon>Dothideomycetes</taxon>
        <taxon>Dothideomycetidae</taxon>
        <taxon>Mycosphaerellales</taxon>
        <taxon>Teratosphaeriaceae</taxon>
        <taxon>Hortaea</taxon>
    </lineage>
</organism>
<gene>
    <name evidence="12" type="ORF">BTJ68_14478</name>
</gene>